<dbReference type="InterPro" id="IPR007372">
    <property type="entry name" value="Lipid/polyisoprenoid-bd_YceI"/>
</dbReference>
<proteinExistence type="predicted"/>
<feature type="chain" id="PRO_5002052913" evidence="1">
    <location>
        <begin position="22"/>
        <end position="190"/>
    </location>
</feature>
<keyword evidence="1" id="KW-0732">Signal</keyword>
<accession>A0A0A8H1X6</accession>
<evidence type="ECO:0000313" key="3">
    <source>
        <dbReference type="EMBL" id="AJC87675.1"/>
    </source>
</evidence>
<dbReference type="SMART" id="SM00867">
    <property type="entry name" value="YceI"/>
    <property type="match status" value="1"/>
</dbReference>
<evidence type="ECO:0000313" key="4">
    <source>
        <dbReference type="Proteomes" id="UP000031163"/>
    </source>
</evidence>
<dbReference type="PANTHER" id="PTHR34406:SF1">
    <property type="entry name" value="PROTEIN YCEI"/>
    <property type="match status" value="1"/>
</dbReference>
<reference evidence="3 4" key="1">
    <citation type="journal article" date="2014" name="Genome Biol. Evol.">
        <title>Comparative Genomics of the Campylobacter lari Group.</title>
        <authorList>
            <person name="Miller W.G."/>
            <person name="Yee E."/>
            <person name="Chapman M.H."/>
            <person name="Smith T.P."/>
            <person name="Bono J.L."/>
            <person name="Huynh S."/>
            <person name="Parker C.T."/>
            <person name="Vandamme P."/>
            <person name="Luong K."/>
            <person name="Korlach J."/>
        </authorList>
    </citation>
    <scope>NUCLEOTIDE SEQUENCE [LARGE SCALE GENOMIC DNA]</scope>
    <source>
        <strain evidence="3 4">NCTC 12927</strain>
    </source>
</reference>
<dbReference type="GeneID" id="74431509"/>
<dbReference type="HOGENOM" id="CLU_071003_3_0_7"/>
<feature type="domain" description="Lipid/polyisoprenoid-binding YceI-like" evidence="2">
    <location>
        <begin position="23"/>
        <end position="188"/>
    </location>
</feature>
<dbReference type="Proteomes" id="UP000031163">
    <property type="component" value="Chromosome"/>
</dbReference>
<sequence length="190" mass="21438">MKRILIGSLVFATLLSNASLAKEFIIDQAHSNVGFKIKHLQISNVNGNFKTYNANIDFDNKEMKFNKLEAKINVTSINTENKARDTHLLQSDFFNAKTYPEMTFTMNKYEKISNEKGKMHGSLNIAGISKDIVLDTEIGGVIKTDKGKEKAGFNLQGEIKRSDFKFAPNTPTLTLSDEIRINIEIEMNEK</sequence>
<dbReference type="EMBL" id="CP007770">
    <property type="protein sequence ID" value="AJC87675.1"/>
    <property type="molecule type" value="Genomic_DNA"/>
</dbReference>
<dbReference type="Gene3D" id="2.40.128.110">
    <property type="entry name" value="Lipid/polyisoprenoid-binding, YceI-like"/>
    <property type="match status" value="1"/>
</dbReference>
<dbReference type="RefSeq" id="WP_039649888.1">
    <property type="nucleotide sequence ID" value="NZ_CP007770.1"/>
</dbReference>
<dbReference type="STRING" id="1031564.CINS_0706"/>
<evidence type="ECO:0000256" key="1">
    <source>
        <dbReference type="SAM" id="SignalP"/>
    </source>
</evidence>
<dbReference type="InterPro" id="IPR036761">
    <property type="entry name" value="TTHA0802/YceI-like_sf"/>
</dbReference>
<feature type="signal peptide" evidence="1">
    <location>
        <begin position="1"/>
        <end position="21"/>
    </location>
</feature>
<dbReference type="SUPFAM" id="SSF101874">
    <property type="entry name" value="YceI-like"/>
    <property type="match status" value="1"/>
</dbReference>
<dbReference type="PANTHER" id="PTHR34406">
    <property type="entry name" value="PROTEIN YCEI"/>
    <property type="match status" value="1"/>
</dbReference>
<dbReference type="AlphaFoldDB" id="A0A0A8H1X6"/>
<gene>
    <name evidence="3" type="ORF">CINS_0706</name>
</gene>
<organism evidence="3 4">
    <name type="scientific">Campylobacter insulaenigrae NCTC 12927</name>
    <dbReference type="NCBI Taxonomy" id="1031564"/>
    <lineage>
        <taxon>Bacteria</taxon>
        <taxon>Pseudomonadati</taxon>
        <taxon>Campylobacterota</taxon>
        <taxon>Epsilonproteobacteria</taxon>
        <taxon>Campylobacterales</taxon>
        <taxon>Campylobacteraceae</taxon>
        <taxon>Campylobacter</taxon>
    </lineage>
</organism>
<dbReference type="Pfam" id="PF04264">
    <property type="entry name" value="YceI"/>
    <property type="match status" value="1"/>
</dbReference>
<dbReference type="KEGG" id="cis:CINS_0706"/>
<evidence type="ECO:0000259" key="2">
    <source>
        <dbReference type="SMART" id="SM00867"/>
    </source>
</evidence>
<name>A0A0A8H1X6_9BACT</name>
<protein>
    <submittedName>
        <fullName evidence="3">Putative periplasmic protein (YceI-like domain)</fullName>
    </submittedName>
</protein>